<dbReference type="EMBL" id="CAUJNA010003706">
    <property type="protein sequence ID" value="CAJ1408186.1"/>
    <property type="molecule type" value="Genomic_DNA"/>
</dbReference>
<name>A0AA36NKT0_9DINO</name>
<accession>A0AA36NKT0</accession>
<keyword evidence="2" id="KW-1185">Reference proteome</keyword>
<gene>
    <name evidence="1" type="ORF">EVOR1521_LOCUS29686</name>
</gene>
<evidence type="ECO:0000313" key="1">
    <source>
        <dbReference type="EMBL" id="CAJ1408186.1"/>
    </source>
</evidence>
<organism evidence="1 2">
    <name type="scientific">Effrenium voratum</name>
    <dbReference type="NCBI Taxonomy" id="2562239"/>
    <lineage>
        <taxon>Eukaryota</taxon>
        <taxon>Sar</taxon>
        <taxon>Alveolata</taxon>
        <taxon>Dinophyceae</taxon>
        <taxon>Suessiales</taxon>
        <taxon>Symbiodiniaceae</taxon>
        <taxon>Effrenium</taxon>
    </lineage>
</organism>
<dbReference type="Proteomes" id="UP001178507">
    <property type="component" value="Unassembled WGS sequence"/>
</dbReference>
<sequence>MSSSFQFFGLTAAGPFVEVREPVCVVGEDMQMSGLSEQASASAYCPAIVLSGESDPPGLFHSFFITDSAENHSMPCGASETYTAEVHCTLNSTNWREFGVQKVALLATGAIYGSYGQHLGKGTDRWCYTDGNGLSAGMVLLRDWGCILCFTRGRLVHVQWLSGKDYIGRQEGETVVAPAIFFGARLHGLRTLKRLDEEIVRPSLRTVALGWQLWHFRSDRTVPHVTVAWTVGSNTSGPAFVPKCALRLGDASVTFYVTSKWAAGGGYDLAASHAIHEVIDTCLLPQGNEESGSTGWWHITGEHPCLDDLLATRKALPGEYCVRTLEFY</sequence>
<reference evidence="1" key="1">
    <citation type="submission" date="2023-08" db="EMBL/GenBank/DDBJ databases">
        <authorList>
            <person name="Chen Y."/>
            <person name="Shah S."/>
            <person name="Dougan E. K."/>
            <person name="Thang M."/>
            <person name="Chan C."/>
        </authorList>
    </citation>
    <scope>NUCLEOTIDE SEQUENCE</scope>
</reference>
<protein>
    <submittedName>
        <fullName evidence="1">Uncharacterized protein</fullName>
    </submittedName>
</protein>
<evidence type="ECO:0000313" key="2">
    <source>
        <dbReference type="Proteomes" id="UP001178507"/>
    </source>
</evidence>
<proteinExistence type="predicted"/>
<comment type="caution">
    <text evidence="1">The sequence shown here is derived from an EMBL/GenBank/DDBJ whole genome shotgun (WGS) entry which is preliminary data.</text>
</comment>
<dbReference type="AlphaFoldDB" id="A0AA36NKT0"/>